<protein>
    <submittedName>
        <fullName evidence="2">Uncharacterized protein</fullName>
    </submittedName>
</protein>
<sequence>MGSKVEALMMPPSKDANSFGEAIYGAGTDLIRSEMGAYGEKLLGDGDVPLLDVVAYGGYTFSRGVNGRSGKNCLQILLVYSHIVGMLLHGNVPCEDHEENIVEMRSCEKHSSKRHYLLLLVAIAQIPLLFWLGNVGV</sequence>
<comment type="caution">
    <text evidence="2">The sequence shown here is derived from an EMBL/GenBank/DDBJ whole genome shotgun (WGS) entry which is preliminary data.</text>
</comment>
<feature type="transmembrane region" description="Helical" evidence="1">
    <location>
        <begin position="115"/>
        <end position="133"/>
    </location>
</feature>
<gene>
    <name evidence="2" type="ORF">GH714_032456</name>
</gene>
<accession>A0A6A6KLQ0</accession>
<proteinExistence type="predicted"/>
<dbReference type="AlphaFoldDB" id="A0A6A6KLQ0"/>
<keyword evidence="1" id="KW-1133">Transmembrane helix</keyword>
<dbReference type="EMBL" id="JAAGAX010000016">
    <property type="protein sequence ID" value="KAF2289255.1"/>
    <property type="molecule type" value="Genomic_DNA"/>
</dbReference>
<keyword evidence="3" id="KW-1185">Reference proteome</keyword>
<name>A0A6A6KLQ0_HEVBR</name>
<evidence type="ECO:0000256" key="1">
    <source>
        <dbReference type="SAM" id="Phobius"/>
    </source>
</evidence>
<keyword evidence="1" id="KW-0812">Transmembrane</keyword>
<reference evidence="2 3" key="1">
    <citation type="journal article" date="2020" name="Mol. Plant">
        <title>The Chromosome-Based Rubber Tree Genome Provides New Insights into Spurge Genome Evolution and Rubber Biosynthesis.</title>
        <authorList>
            <person name="Liu J."/>
            <person name="Shi C."/>
            <person name="Shi C.C."/>
            <person name="Li W."/>
            <person name="Zhang Q.J."/>
            <person name="Zhang Y."/>
            <person name="Li K."/>
            <person name="Lu H.F."/>
            <person name="Shi C."/>
            <person name="Zhu S.T."/>
            <person name="Xiao Z.Y."/>
            <person name="Nan H."/>
            <person name="Yue Y."/>
            <person name="Zhu X.G."/>
            <person name="Wu Y."/>
            <person name="Hong X.N."/>
            <person name="Fan G.Y."/>
            <person name="Tong Y."/>
            <person name="Zhang D."/>
            <person name="Mao C.L."/>
            <person name="Liu Y.L."/>
            <person name="Hao S.J."/>
            <person name="Liu W.Q."/>
            <person name="Lv M.Q."/>
            <person name="Zhang H.B."/>
            <person name="Liu Y."/>
            <person name="Hu-Tang G.R."/>
            <person name="Wang J.P."/>
            <person name="Wang J.H."/>
            <person name="Sun Y.H."/>
            <person name="Ni S.B."/>
            <person name="Chen W.B."/>
            <person name="Zhang X.C."/>
            <person name="Jiao Y.N."/>
            <person name="Eichler E.E."/>
            <person name="Li G.H."/>
            <person name="Liu X."/>
            <person name="Gao L.Z."/>
        </authorList>
    </citation>
    <scope>NUCLEOTIDE SEQUENCE [LARGE SCALE GENOMIC DNA]</scope>
    <source>
        <strain evidence="3">cv. GT1</strain>
        <tissue evidence="2">Leaf</tissue>
    </source>
</reference>
<organism evidence="2 3">
    <name type="scientific">Hevea brasiliensis</name>
    <name type="common">Para rubber tree</name>
    <name type="synonym">Siphonia brasiliensis</name>
    <dbReference type="NCBI Taxonomy" id="3981"/>
    <lineage>
        <taxon>Eukaryota</taxon>
        <taxon>Viridiplantae</taxon>
        <taxon>Streptophyta</taxon>
        <taxon>Embryophyta</taxon>
        <taxon>Tracheophyta</taxon>
        <taxon>Spermatophyta</taxon>
        <taxon>Magnoliopsida</taxon>
        <taxon>eudicotyledons</taxon>
        <taxon>Gunneridae</taxon>
        <taxon>Pentapetalae</taxon>
        <taxon>rosids</taxon>
        <taxon>fabids</taxon>
        <taxon>Malpighiales</taxon>
        <taxon>Euphorbiaceae</taxon>
        <taxon>Crotonoideae</taxon>
        <taxon>Micrandreae</taxon>
        <taxon>Hevea</taxon>
    </lineage>
</organism>
<evidence type="ECO:0000313" key="3">
    <source>
        <dbReference type="Proteomes" id="UP000467840"/>
    </source>
</evidence>
<dbReference type="Proteomes" id="UP000467840">
    <property type="component" value="Chromosome 8"/>
</dbReference>
<keyword evidence="1" id="KW-0472">Membrane</keyword>
<evidence type="ECO:0000313" key="2">
    <source>
        <dbReference type="EMBL" id="KAF2289255.1"/>
    </source>
</evidence>